<dbReference type="PRINTS" id="PR01217">
    <property type="entry name" value="PRICHEXTENSN"/>
</dbReference>
<keyword evidence="3" id="KW-1185">Reference proteome</keyword>
<proteinExistence type="predicted"/>
<sequence length="329" mass="32653">MRRGTGGGTGGPVLASVALHAIAGLAMTLAAAGASPPSLPKTKVYAVDIVSPPPNVLGEPMSEPPANQDAGPPAAAAPAPAAAEPEPEPPAPEPEPAPPAPKPAPPVTRTPEKAPEPRPAPERTPQRPAPTPPRPTPSTPPRTTPATPPRTTPPAARPSTPATRPATGGAAGGATTPARPATGAGGASTRPGTGTAANTTRGDGTRTGPATGRNPDANSPGGEGLTVRSAGARCPSPGYCENIVRQVRRFFRAPEGAEGGSGNVCFRILRDGTTAAISTERVRGGAAFRLALMEAAEQAGTRRAFGALPSAFGAEELPVCVDISPSIAQ</sequence>
<name>A0A841GV40_9BACT</name>
<evidence type="ECO:0000313" key="2">
    <source>
        <dbReference type="EMBL" id="MBB6068525.1"/>
    </source>
</evidence>
<feature type="region of interest" description="Disordered" evidence="1">
    <location>
        <begin position="50"/>
        <end position="232"/>
    </location>
</feature>
<evidence type="ECO:0000313" key="3">
    <source>
        <dbReference type="Proteomes" id="UP000582837"/>
    </source>
</evidence>
<organism evidence="2 3">
    <name type="scientific">Longimicrobium terrae</name>
    <dbReference type="NCBI Taxonomy" id="1639882"/>
    <lineage>
        <taxon>Bacteria</taxon>
        <taxon>Pseudomonadati</taxon>
        <taxon>Gemmatimonadota</taxon>
        <taxon>Longimicrobiia</taxon>
        <taxon>Longimicrobiales</taxon>
        <taxon>Longimicrobiaceae</taxon>
        <taxon>Longimicrobium</taxon>
    </lineage>
</organism>
<evidence type="ECO:0000256" key="1">
    <source>
        <dbReference type="SAM" id="MobiDB-lite"/>
    </source>
</evidence>
<feature type="compositionally biased region" description="Pro residues" evidence="1">
    <location>
        <begin position="127"/>
        <end position="156"/>
    </location>
</feature>
<dbReference type="Proteomes" id="UP000582837">
    <property type="component" value="Unassembled WGS sequence"/>
</dbReference>
<dbReference type="RefSeq" id="WP_170030684.1">
    <property type="nucleotide sequence ID" value="NZ_JABDTL010000001.1"/>
</dbReference>
<gene>
    <name evidence="2" type="ORF">HNQ61_000136</name>
</gene>
<feature type="compositionally biased region" description="Basic and acidic residues" evidence="1">
    <location>
        <begin position="110"/>
        <end position="125"/>
    </location>
</feature>
<comment type="caution">
    <text evidence="2">The sequence shown here is derived from an EMBL/GenBank/DDBJ whole genome shotgun (WGS) entry which is preliminary data.</text>
</comment>
<dbReference type="EMBL" id="JACHIA010000001">
    <property type="protein sequence ID" value="MBB6068525.1"/>
    <property type="molecule type" value="Genomic_DNA"/>
</dbReference>
<feature type="compositionally biased region" description="Low complexity" evidence="1">
    <location>
        <begin position="157"/>
        <end position="197"/>
    </location>
</feature>
<accession>A0A841GV40</accession>
<reference evidence="2 3" key="1">
    <citation type="submission" date="2020-08" db="EMBL/GenBank/DDBJ databases">
        <title>Genomic Encyclopedia of Type Strains, Phase IV (KMG-IV): sequencing the most valuable type-strain genomes for metagenomic binning, comparative biology and taxonomic classification.</title>
        <authorList>
            <person name="Goeker M."/>
        </authorList>
    </citation>
    <scope>NUCLEOTIDE SEQUENCE [LARGE SCALE GENOMIC DNA]</scope>
    <source>
        <strain evidence="2 3">DSM 29007</strain>
    </source>
</reference>
<feature type="compositionally biased region" description="Low complexity" evidence="1">
    <location>
        <begin position="72"/>
        <end position="84"/>
    </location>
</feature>
<dbReference type="AlphaFoldDB" id="A0A841GV40"/>
<protein>
    <submittedName>
        <fullName evidence="2">Protein TonB</fullName>
    </submittedName>
</protein>
<feature type="compositionally biased region" description="Pro residues" evidence="1">
    <location>
        <begin position="88"/>
        <end position="108"/>
    </location>
</feature>